<dbReference type="OrthoDB" id="276151at2759"/>
<dbReference type="SUPFAM" id="SSF53335">
    <property type="entry name" value="S-adenosyl-L-methionine-dependent methyltransferases"/>
    <property type="match status" value="1"/>
</dbReference>
<dbReference type="InterPro" id="IPR008854">
    <property type="entry name" value="TPMT"/>
</dbReference>
<dbReference type="InterPro" id="IPR029063">
    <property type="entry name" value="SAM-dependent_MTases_sf"/>
</dbReference>
<evidence type="ECO:0000256" key="2">
    <source>
        <dbReference type="ARBA" id="ARBA00022603"/>
    </source>
</evidence>
<keyword evidence="1" id="KW-0597">Phosphoprotein</keyword>
<keyword evidence="6" id="KW-1185">Reference proteome</keyword>
<reference evidence="5 6" key="1">
    <citation type="submission" date="2018-11" db="EMBL/GenBank/DDBJ databases">
        <title>Genome sequence of Apiotrichum porosum DSM 27194.</title>
        <authorList>
            <person name="Aliyu H."/>
            <person name="Gorte O."/>
            <person name="Ochsenreither K."/>
        </authorList>
    </citation>
    <scope>NUCLEOTIDE SEQUENCE [LARGE SCALE GENOMIC DNA]</scope>
    <source>
        <strain evidence="5 6">DSM 27194</strain>
    </source>
</reference>
<dbReference type="Pfam" id="PF05724">
    <property type="entry name" value="TPMT"/>
    <property type="match status" value="1"/>
</dbReference>
<evidence type="ECO:0000313" key="5">
    <source>
        <dbReference type="EMBL" id="RSH78026.1"/>
    </source>
</evidence>
<dbReference type="PROSITE" id="PS51585">
    <property type="entry name" value="SAM_MT_TPMT"/>
    <property type="match status" value="1"/>
</dbReference>
<organism evidence="5 6">
    <name type="scientific">Apiotrichum porosum</name>
    <dbReference type="NCBI Taxonomy" id="105984"/>
    <lineage>
        <taxon>Eukaryota</taxon>
        <taxon>Fungi</taxon>
        <taxon>Dikarya</taxon>
        <taxon>Basidiomycota</taxon>
        <taxon>Agaricomycotina</taxon>
        <taxon>Tremellomycetes</taxon>
        <taxon>Trichosporonales</taxon>
        <taxon>Trichosporonaceae</taxon>
        <taxon>Apiotrichum</taxon>
    </lineage>
</organism>
<dbReference type="Proteomes" id="UP000279236">
    <property type="component" value="Unassembled WGS sequence"/>
</dbReference>
<dbReference type="PANTHER" id="PTHR32183">
    <property type="match status" value="1"/>
</dbReference>
<dbReference type="PANTHER" id="PTHR32183:SF6">
    <property type="entry name" value="CYSTEINE SULFINATE DESULFINASE_CYSTEINE DESULFURASE AND RELATED ENZYMES"/>
    <property type="match status" value="1"/>
</dbReference>
<evidence type="ECO:0008006" key="7">
    <source>
        <dbReference type="Google" id="ProtNLM"/>
    </source>
</evidence>
<name>A0A427XGS9_9TREE</name>
<evidence type="ECO:0000313" key="6">
    <source>
        <dbReference type="Proteomes" id="UP000279236"/>
    </source>
</evidence>
<accession>A0A427XGS9</accession>
<dbReference type="GO" id="GO:0032259">
    <property type="term" value="P:methylation"/>
    <property type="evidence" value="ECO:0007669"/>
    <property type="project" value="UniProtKB-KW"/>
</dbReference>
<dbReference type="AlphaFoldDB" id="A0A427XGS9"/>
<dbReference type="Gene3D" id="3.40.50.150">
    <property type="entry name" value="Vaccinia Virus protein VP39"/>
    <property type="match status" value="1"/>
</dbReference>
<dbReference type="RefSeq" id="XP_028473173.1">
    <property type="nucleotide sequence ID" value="XM_028618217.1"/>
</dbReference>
<keyword evidence="3" id="KW-0808">Transferase</keyword>
<sequence>MSEEIKPTDVENYPAMWEKRWETGATGWDQSKSHPTLVGFLNSPESDTVGVAREGKAFVPGCGQGYDVDLFARRGLDATGLDVAPTGVVSANKWLEAENDKAPRKASAKVVEGDFFKFNHGEGYDLIYDYTFLCALPPTLRAQWGQRMTTISRAAPGTRLVTLQYPLNGNPPPFGPPFSLTEDEYVQHLGKDWEVVWSKDVPEEQKRVNTPPGGERLVVWKRKL</sequence>
<dbReference type="GO" id="GO:0008757">
    <property type="term" value="F:S-adenosylmethionine-dependent methyltransferase activity"/>
    <property type="evidence" value="ECO:0007669"/>
    <property type="project" value="InterPro"/>
</dbReference>
<gene>
    <name evidence="5" type="ORF">EHS24_002478</name>
</gene>
<evidence type="ECO:0000256" key="3">
    <source>
        <dbReference type="ARBA" id="ARBA00022679"/>
    </source>
</evidence>
<dbReference type="EMBL" id="RSCE01000013">
    <property type="protein sequence ID" value="RSH78026.1"/>
    <property type="molecule type" value="Genomic_DNA"/>
</dbReference>
<comment type="caution">
    <text evidence="5">The sequence shown here is derived from an EMBL/GenBank/DDBJ whole genome shotgun (WGS) entry which is preliminary data.</text>
</comment>
<dbReference type="GeneID" id="39587021"/>
<keyword evidence="4" id="KW-0949">S-adenosyl-L-methionine</keyword>
<evidence type="ECO:0000256" key="1">
    <source>
        <dbReference type="ARBA" id="ARBA00022553"/>
    </source>
</evidence>
<proteinExistence type="predicted"/>
<keyword evidence="2" id="KW-0489">Methyltransferase</keyword>
<dbReference type="STRING" id="105984.A0A427XGS9"/>
<protein>
    <recommendedName>
        <fullName evidence="7">S-adenosyl-L-methionine-dependent methyltransferase</fullName>
    </recommendedName>
</protein>
<evidence type="ECO:0000256" key="4">
    <source>
        <dbReference type="ARBA" id="ARBA00022691"/>
    </source>
</evidence>